<evidence type="ECO:0000259" key="2">
    <source>
        <dbReference type="Pfam" id="PF22513"/>
    </source>
</evidence>
<proteinExistence type="predicted"/>
<name>A0A516GDI3_9MICO</name>
<evidence type="ECO:0000256" key="1">
    <source>
        <dbReference type="SAM" id="MobiDB-lite"/>
    </source>
</evidence>
<sequence length="93" mass="10933">MSMLQIRNLPDELHSALAERAREQSVSMSEYVVRLLRRDLARPTIDEWVAEQRADRTPSRHIDVVQTLDEVRMDYDPDERTQSEAPENRSTRP</sequence>
<evidence type="ECO:0000313" key="3">
    <source>
        <dbReference type="EMBL" id="QDO89573.1"/>
    </source>
</evidence>
<dbReference type="InterPro" id="IPR013321">
    <property type="entry name" value="Arc_rbn_hlx_hlx"/>
</dbReference>
<dbReference type="Pfam" id="PF22513">
    <property type="entry name" value="FitA-like_RHH"/>
    <property type="match status" value="1"/>
</dbReference>
<dbReference type="KEGG" id="orz:FNH13_15560"/>
<dbReference type="RefSeq" id="WP_143784277.1">
    <property type="nucleotide sequence ID" value="NZ_CP041616.1"/>
</dbReference>
<dbReference type="SUPFAM" id="SSF47598">
    <property type="entry name" value="Ribbon-helix-helix"/>
    <property type="match status" value="1"/>
</dbReference>
<gene>
    <name evidence="3" type="ORF">FNH13_15560</name>
</gene>
<dbReference type="InterPro" id="IPR010985">
    <property type="entry name" value="Ribbon_hlx_hlx"/>
</dbReference>
<keyword evidence="4" id="KW-1185">Reference proteome</keyword>
<protein>
    <recommendedName>
        <fullName evidence="2">Antitoxin FitA-like ribbon-helix-helix domain-containing protein</fullName>
    </recommendedName>
</protein>
<organism evidence="3 4">
    <name type="scientific">Ornithinimicrobium ciconiae</name>
    <dbReference type="NCBI Taxonomy" id="2594265"/>
    <lineage>
        <taxon>Bacteria</taxon>
        <taxon>Bacillati</taxon>
        <taxon>Actinomycetota</taxon>
        <taxon>Actinomycetes</taxon>
        <taxon>Micrococcales</taxon>
        <taxon>Ornithinimicrobiaceae</taxon>
        <taxon>Ornithinimicrobium</taxon>
    </lineage>
</organism>
<feature type="domain" description="Antitoxin FitA-like ribbon-helix-helix" evidence="2">
    <location>
        <begin position="4"/>
        <end position="38"/>
    </location>
</feature>
<dbReference type="Gene3D" id="1.10.1220.10">
    <property type="entry name" value="Met repressor-like"/>
    <property type="match status" value="1"/>
</dbReference>
<dbReference type="EMBL" id="CP041616">
    <property type="protein sequence ID" value="QDO89573.1"/>
    <property type="molecule type" value="Genomic_DNA"/>
</dbReference>
<evidence type="ECO:0000313" key="4">
    <source>
        <dbReference type="Proteomes" id="UP000315395"/>
    </source>
</evidence>
<dbReference type="OrthoDB" id="7107936at2"/>
<feature type="region of interest" description="Disordered" evidence="1">
    <location>
        <begin position="68"/>
        <end position="93"/>
    </location>
</feature>
<dbReference type="InterPro" id="IPR053853">
    <property type="entry name" value="FitA-like_RHH"/>
</dbReference>
<reference evidence="3 4" key="1">
    <citation type="submission" date="2019-07" db="EMBL/GenBank/DDBJ databases">
        <title>complete genome sequencing of Ornithinimicrobium sp. H23M54.</title>
        <authorList>
            <person name="Bae J.-W."/>
            <person name="Lee S.-Y."/>
        </authorList>
    </citation>
    <scope>NUCLEOTIDE SEQUENCE [LARGE SCALE GENOMIC DNA]</scope>
    <source>
        <strain evidence="3 4">H23M54</strain>
    </source>
</reference>
<dbReference type="AlphaFoldDB" id="A0A516GDI3"/>
<dbReference type="GO" id="GO:0006355">
    <property type="term" value="P:regulation of DNA-templated transcription"/>
    <property type="evidence" value="ECO:0007669"/>
    <property type="project" value="InterPro"/>
</dbReference>
<accession>A0A516GDI3</accession>
<dbReference type="Proteomes" id="UP000315395">
    <property type="component" value="Chromosome"/>
</dbReference>